<dbReference type="InterPro" id="IPR003593">
    <property type="entry name" value="AAA+_ATPase"/>
</dbReference>
<dbReference type="PANTHER" id="PTHR24221">
    <property type="entry name" value="ATP-BINDING CASSETTE SUB-FAMILY B"/>
    <property type="match status" value="1"/>
</dbReference>
<dbReference type="AlphaFoldDB" id="A0A2X1YJ87"/>
<protein>
    <submittedName>
        <fullName evidence="10">Beta-(1--&gt;2)glucan export ATP-binding/permease protein NdvA</fullName>
        <ecNumber evidence="10">3.6.3.42</ecNumber>
    </submittedName>
</protein>
<sequence>MSIPAHQLQGLIHTPLIPLGMILTIGLVIDIKLGFAVFIIAIVACLGLTISQLHLKKVDQDRHANNLKQHQAYNETIEKIDLFKSFKGVDSLSNFLTPHWNTELKEKDSLNKSATAAIILSQLCKFLPILLSVYIGALYSFSAAYLLVLAILSNRLTATLEDTSSTIINWHDFRATLTNYKKVINAPKLEQSNNNNTIKLKPNIEVSISLHGPTLRDIKLTIPYGERVWIKGQSGAGKSTLIDLLMRFDDPGIGHIKIDNHSLRDISTTSIAKLIAYVPQEPIIFTGSLLSNLTYGLVNVDNKAVHEVIEALDLTQLIERDSLGLEQSVGQQGSALSGGEAQRICLARAILKNTPILLLDEPTSAVDTTTEKKIIDYLINRECTIIYVTHNNGELWRPTQTVTLDKPKNEIKTSKQIN</sequence>
<evidence type="ECO:0000256" key="2">
    <source>
        <dbReference type="ARBA" id="ARBA00022475"/>
    </source>
</evidence>
<dbReference type="Proteomes" id="UP000250242">
    <property type="component" value="Unassembled WGS sequence"/>
</dbReference>
<evidence type="ECO:0000256" key="4">
    <source>
        <dbReference type="ARBA" id="ARBA00022741"/>
    </source>
</evidence>
<keyword evidence="4" id="KW-0547">Nucleotide-binding</keyword>
<dbReference type="GO" id="GO:0034040">
    <property type="term" value="F:ATPase-coupled lipid transmembrane transporter activity"/>
    <property type="evidence" value="ECO:0007669"/>
    <property type="project" value="TreeGrafter"/>
</dbReference>
<accession>A0A2X1YJ87</accession>
<proteinExistence type="predicted"/>
<dbReference type="EC" id="3.6.3.42" evidence="10"/>
<evidence type="ECO:0000256" key="6">
    <source>
        <dbReference type="ARBA" id="ARBA00022989"/>
    </source>
</evidence>
<evidence type="ECO:0000256" key="5">
    <source>
        <dbReference type="ARBA" id="ARBA00022840"/>
    </source>
</evidence>
<dbReference type="Gene3D" id="1.20.1560.10">
    <property type="entry name" value="ABC transporter type 1, transmembrane domain"/>
    <property type="match status" value="1"/>
</dbReference>
<dbReference type="GO" id="GO:0005524">
    <property type="term" value="F:ATP binding"/>
    <property type="evidence" value="ECO:0007669"/>
    <property type="project" value="UniProtKB-KW"/>
</dbReference>
<evidence type="ECO:0000256" key="8">
    <source>
        <dbReference type="SAM" id="Phobius"/>
    </source>
</evidence>
<feature type="transmembrane region" description="Helical" evidence="8">
    <location>
        <begin position="35"/>
        <end position="55"/>
    </location>
</feature>
<dbReference type="PANTHER" id="PTHR24221:SF654">
    <property type="entry name" value="ATP-BINDING CASSETTE SUB-FAMILY B MEMBER 6"/>
    <property type="match status" value="1"/>
</dbReference>
<comment type="subcellular location">
    <subcellularLocation>
        <location evidence="1">Cell membrane</location>
        <topology evidence="1">Multi-pass membrane protein</topology>
    </subcellularLocation>
</comment>
<dbReference type="SMART" id="SM00382">
    <property type="entry name" value="AAA"/>
    <property type="match status" value="1"/>
</dbReference>
<dbReference type="EMBL" id="UATH01000016">
    <property type="protein sequence ID" value="SPY31845.1"/>
    <property type="molecule type" value="Genomic_DNA"/>
</dbReference>
<feature type="domain" description="ABC transporter" evidence="9">
    <location>
        <begin position="198"/>
        <end position="417"/>
    </location>
</feature>
<keyword evidence="2" id="KW-1003">Cell membrane</keyword>
<evidence type="ECO:0000256" key="3">
    <source>
        <dbReference type="ARBA" id="ARBA00022692"/>
    </source>
</evidence>
<feature type="transmembrane region" description="Helical" evidence="8">
    <location>
        <begin position="129"/>
        <end position="152"/>
    </location>
</feature>
<evidence type="ECO:0000256" key="1">
    <source>
        <dbReference type="ARBA" id="ARBA00004651"/>
    </source>
</evidence>
<reference evidence="10 11" key="1">
    <citation type="submission" date="2018-06" db="EMBL/GenBank/DDBJ databases">
        <authorList>
            <consortium name="Pathogen Informatics"/>
            <person name="Doyle S."/>
        </authorList>
    </citation>
    <scope>NUCLEOTIDE SEQUENCE [LARGE SCALE GENOMIC DNA]</scope>
    <source>
        <strain evidence="10 11">NCTC11009</strain>
    </source>
</reference>
<dbReference type="InterPro" id="IPR036640">
    <property type="entry name" value="ABC1_TM_sf"/>
</dbReference>
<dbReference type="InterPro" id="IPR017871">
    <property type="entry name" value="ABC_transporter-like_CS"/>
</dbReference>
<dbReference type="PROSITE" id="PS00211">
    <property type="entry name" value="ABC_TRANSPORTER_1"/>
    <property type="match status" value="1"/>
</dbReference>
<feature type="transmembrane region" description="Helical" evidence="8">
    <location>
        <begin position="12"/>
        <end position="29"/>
    </location>
</feature>
<dbReference type="PROSITE" id="PS50893">
    <property type="entry name" value="ABC_TRANSPORTER_2"/>
    <property type="match status" value="1"/>
</dbReference>
<dbReference type="SUPFAM" id="SSF90123">
    <property type="entry name" value="ABC transporter transmembrane region"/>
    <property type="match status" value="1"/>
</dbReference>
<gene>
    <name evidence="10" type="primary">ndvA_2</name>
    <name evidence="10" type="ORF">NCTC11009_02736</name>
</gene>
<keyword evidence="7 8" id="KW-0472">Membrane</keyword>
<organism evidence="10 11">
    <name type="scientific">Oligella urethralis</name>
    <dbReference type="NCBI Taxonomy" id="90245"/>
    <lineage>
        <taxon>Bacteria</taxon>
        <taxon>Pseudomonadati</taxon>
        <taxon>Pseudomonadota</taxon>
        <taxon>Betaproteobacteria</taxon>
        <taxon>Burkholderiales</taxon>
        <taxon>Alcaligenaceae</taxon>
        <taxon>Oligella</taxon>
    </lineage>
</organism>
<evidence type="ECO:0000256" key="7">
    <source>
        <dbReference type="ARBA" id="ARBA00023136"/>
    </source>
</evidence>
<name>A0A2X1YJ87_9BURK</name>
<dbReference type="GO" id="GO:0016887">
    <property type="term" value="F:ATP hydrolysis activity"/>
    <property type="evidence" value="ECO:0007669"/>
    <property type="project" value="InterPro"/>
</dbReference>
<keyword evidence="6 8" id="KW-1133">Transmembrane helix</keyword>
<keyword evidence="3 8" id="KW-0812">Transmembrane</keyword>
<keyword evidence="5 10" id="KW-0067">ATP-binding</keyword>
<dbReference type="Pfam" id="PF00005">
    <property type="entry name" value="ABC_tran"/>
    <property type="match status" value="1"/>
</dbReference>
<evidence type="ECO:0000313" key="10">
    <source>
        <dbReference type="EMBL" id="SPY31845.1"/>
    </source>
</evidence>
<dbReference type="SUPFAM" id="SSF52540">
    <property type="entry name" value="P-loop containing nucleoside triphosphate hydrolases"/>
    <property type="match status" value="1"/>
</dbReference>
<dbReference type="Gene3D" id="3.40.50.300">
    <property type="entry name" value="P-loop containing nucleotide triphosphate hydrolases"/>
    <property type="match status" value="1"/>
</dbReference>
<evidence type="ECO:0000259" key="9">
    <source>
        <dbReference type="PROSITE" id="PS50893"/>
    </source>
</evidence>
<dbReference type="InterPro" id="IPR039421">
    <property type="entry name" value="Type_1_exporter"/>
</dbReference>
<dbReference type="InterPro" id="IPR027417">
    <property type="entry name" value="P-loop_NTPase"/>
</dbReference>
<keyword evidence="10" id="KW-0378">Hydrolase</keyword>
<evidence type="ECO:0000313" key="11">
    <source>
        <dbReference type="Proteomes" id="UP000250242"/>
    </source>
</evidence>
<dbReference type="GO" id="GO:0005886">
    <property type="term" value="C:plasma membrane"/>
    <property type="evidence" value="ECO:0007669"/>
    <property type="project" value="UniProtKB-SubCell"/>
</dbReference>
<dbReference type="InterPro" id="IPR003439">
    <property type="entry name" value="ABC_transporter-like_ATP-bd"/>
</dbReference>